<dbReference type="InterPro" id="IPR001607">
    <property type="entry name" value="Znf_UBP"/>
</dbReference>
<evidence type="ECO:0000313" key="19">
    <source>
        <dbReference type="Proteomes" id="UP000242875"/>
    </source>
</evidence>
<reference evidence="18 19" key="1">
    <citation type="journal article" date="2017" name="Mycologia">
        <title>Bifiguratus adelaidae, gen. et sp. nov., a new member of Mucoromycotina in endophytic and soil-dwelling habitats.</title>
        <authorList>
            <person name="Torres-Cruz T.J."/>
            <person name="Billingsley Tobias T.L."/>
            <person name="Almatruk M."/>
            <person name="Hesse C."/>
            <person name="Kuske C.R."/>
            <person name="Desiro A."/>
            <person name="Benucci G.M."/>
            <person name="Bonito G."/>
            <person name="Stajich J.E."/>
            <person name="Dunlap C."/>
            <person name="Arnold A.E."/>
            <person name="Porras-Alfaro A."/>
        </authorList>
    </citation>
    <scope>NUCLEOTIDE SEQUENCE [LARGE SCALE GENOMIC DNA]</scope>
    <source>
        <strain evidence="18 19">AZ0501</strain>
    </source>
</reference>
<accession>A0A261XVR0</accession>
<sequence>MVPESTAVQQNFADNSLYQLLRETHSAAPFQDFRAEKVSASSDAEEVHTAARVAGCPHIAKYKPSASSTQPSLVGREATGDKTVHLHASFVKGLRTLIQYSLVLERKSRRTLKARLVSIDGNAITNGNGVKRRKISHEVDTPTCSKCQLSIGRVHACLHCVFYGCYAGNHIQDHLSTAHHTFALDLGRRLLYCQECKDYIYDIELEGMIIQPEIARYHSKHRKPSDTVVWWKPSRAEMDQVKTDGSLIHCEGIRGISNMGNTCFMSVILQSFAHNPLVKAHFLADKHNAKRCTQKHCMCCEMDDMFVQLYSGNHQPWGPTSFLQTMWSSSKELAGYAQQDAHEFFISALNTMHSHSYDRVAENCQCVVHSTFAGLLQSDVTCLNCGNVTTAFDPFLDVSLDLRNTGKKAMRAHVPSGQNGHAAPREILDGNTLVDCLERYTSSEELGQDEYICSKCGSTFQRATKQLSVKKLPSVLSFQLKACDNTISYLPTNIPFQRFEHGTSAHKIETKIHFPEHLNMEPFITSVKRRNSSANVAIKDGDVHHPSYGYSLFAVVNHQGKMDTGHYTMYARHRGNWYRFDDHQVTLANRKVVLDSKVYMCFYIKDSLQFEDGSTVQKSMTREETA</sequence>
<evidence type="ECO:0000256" key="6">
    <source>
        <dbReference type="ARBA" id="ARBA00022786"/>
    </source>
</evidence>
<dbReference type="GO" id="GO:0006508">
    <property type="term" value="P:proteolysis"/>
    <property type="evidence" value="ECO:0007669"/>
    <property type="project" value="UniProtKB-KW"/>
</dbReference>
<dbReference type="GO" id="GO:0004843">
    <property type="term" value="F:cysteine-type deubiquitinase activity"/>
    <property type="evidence" value="ECO:0007669"/>
    <property type="project" value="UniProtKB-UniRule"/>
</dbReference>
<evidence type="ECO:0000256" key="1">
    <source>
        <dbReference type="ARBA" id="ARBA00000707"/>
    </source>
</evidence>
<evidence type="ECO:0000256" key="8">
    <source>
        <dbReference type="ARBA" id="ARBA00022807"/>
    </source>
</evidence>
<evidence type="ECO:0000256" key="13">
    <source>
        <dbReference type="ARBA" id="ARBA00038490"/>
    </source>
</evidence>
<comment type="subcellular location">
    <subcellularLocation>
        <location evidence="2">Nucleus</location>
    </subcellularLocation>
</comment>
<dbReference type="OrthoDB" id="289038at2759"/>
<protein>
    <recommendedName>
        <fullName evidence="15">Ubiquitin carboxyl-terminal hydrolase</fullName>
        <ecNumber evidence="15">3.4.19.12</ecNumber>
    </recommendedName>
</protein>
<dbReference type="PROSITE" id="PS00972">
    <property type="entry name" value="USP_1"/>
    <property type="match status" value="1"/>
</dbReference>
<keyword evidence="3 15" id="KW-0645">Protease</keyword>
<evidence type="ECO:0000259" key="16">
    <source>
        <dbReference type="PROSITE" id="PS50235"/>
    </source>
</evidence>
<comment type="similarity">
    <text evidence="13">Belongs to the peptidase C19 family. UBP8 subfamily.</text>
</comment>
<evidence type="ECO:0000256" key="4">
    <source>
        <dbReference type="ARBA" id="ARBA00022723"/>
    </source>
</evidence>
<keyword evidence="19" id="KW-1185">Reference proteome</keyword>
<evidence type="ECO:0000256" key="2">
    <source>
        <dbReference type="ARBA" id="ARBA00004123"/>
    </source>
</evidence>
<organism evidence="18 19">
    <name type="scientific">Bifiguratus adelaidae</name>
    <dbReference type="NCBI Taxonomy" id="1938954"/>
    <lineage>
        <taxon>Eukaryota</taxon>
        <taxon>Fungi</taxon>
        <taxon>Fungi incertae sedis</taxon>
        <taxon>Mucoromycota</taxon>
        <taxon>Mucoromycotina</taxon>
        <taxon>Endogonomycetes</taxon>
        <taxon>Endogonales</taxon>
        <taxon>Endogonales incertae sedis</taxon>
        <taxon>Bifiguratus</taxon>
    </lineage>
</organism>
<evidence type="ECO:0000256" key="14">
    <source>
        <dbReference type="PROSITE-ProRule" id="PRU00502"/>
    </source>
</evidence>
<dbReference type="Pfam" id="PF02148">
    <property type="entry name" value="zf-UBP"/>
    <property type="match status" value="1"/>
</dbReference>
<feature type="domain" description="UBP-type" evidence="17">
    <location>
        <begin position="107"/>
        <end position="221"/>
    </location>
</feature>
<evidence type="ECO:0000256" key="10">
    <source>
        <dbReference type="ARBA" id="ARBA00023015"/>
    </source>
</evidence>
<dbReference type="Gene3D" id="3.90.70.10">
    <property type="entry name" value="Cysteine proteinases"/>
    <property type="match status" value="1"/>
</dbReference>
<dbReference type="SUPFAM" id="SSF57850">
    <property type="entry name" value="RING/U-box"/>
    <property type="match status" value="1"/>
</dbReference>
<keyword evidence="9" id="KW-0862">Zinc</keyword>
<dbReference type="Pfam" id="PF00443">
    <property type="entry name" value="UCH"/>
    <property type="match status" value="1"/>
</dbReference>
<dbReference type="InterPro" id="IPR018200">
    <property type="entry name" value="USP_CS"/>
</dbReference>
<evidence type="ECO:0000256" key="7">
    <source>
        <dbReference type="ARBA" id="ARBA00022801"/>
    </source>
</evidence>
<evidence type="ECO:0000256" key="5">
    <source>
        <dbReference type="ARBA" id="ARBA00022771"/>
    </source>
</evidence>
<name>A0A261XVR0_9FUNG</name>
<evidence type="ECO:0000259" key="17">
    <source>
        <dbReference type="PROSITE" id="PS50271"/>
    </source>
</evidence>
<feature type="domain" description="USP" evidence="16">
    <location>
        <begin position="254"/>
        <end position="606"/>
    </location>
</feature>
<gene>
    <name evidence="18" type="ORF">BZG36_04094</name>
</gene>
<evidence type="ECO:0000256" key="11">
    <source>
        <dbReference type="ARBA" id="ARBA00023163"/>
    </source>
</evidence>
<keyword evidence="7 15" id="KW-0378">Hydrolase</keyword>
<dbReference type="InterPro" id="IPR038765">
    <property type="entry name" value="Papain-like_cys_pep_sf"/>
</dbReference>
<dbReference type="GO" id="GO:0008270">
    <property type="term" value="F:zinc ion binding"/>
    <property type="evidence" value="ECO:0007669"/>
    <property type="project" value="UniProtKB-KW"/>
</dbReference>
<dbReference type="AlphaFoldDB" id="A0A261XVR0"/>
<dbReference type="EC" id="3.4.19.12" evidence="15"/>
<comment type="caution">
    <text evidence="18">The sequence shown here is derived from an EMBL/GenBank/DDBJ whole genome shotgun (WGS) entry which is preliminary data.</text>
</comment>
<proteinExistence type="inferred from homology"/>
<evidence type="ECO:0000256" key="12">
    <source>
        <dbReference type="ARBA" id="ARBA00023242"/>
    </source>
</evidence>
<evidence type="ECO:0000313" key="18">
    <source>
        <dbReference type="EMBL" id="OZJ02456.1"/>
    </source>
</evidence>
<evidence type="ECO:0000256" key="3">
    <source>
        <dbReference type="ARBA" id="ARBA00022670"/>
    </source>
</evidence>
<keyword evidence="5 14" id="KW-0863">Zinc-finger</keyword>
<dbReference type="PANTHER" id="PTHR21646:SF33">
    <property type="entry name" value="UBIQUITIN CARBOXYL-TERMINAL HYDROLASE 22"/>
    <property type="match status" value="1"/>
</dbReference>
<dbReference type="EMBL" id="MVBO01000150">
    <property type="protein sequence ID" value="OZJ02456.1"/>
    <property type="molecule type" value="Genomic_DNA"/>
</dbReference>
<dbReference type="InterPro" id="IPR001394">
    <property type="entry name" value="Peptidase_C19_UCH"/>
</dbReference>
<dbReference type="GO" id="GO:0016579">
    <property type="term" value="P:protein deubiquitination"/>
    <property type="evidence" value="ECO:0007669"/>
    <property type="project" value="InterPro"/>
</dbReference>
<dbReference type="PROSITE" id="PS50235">
    <property type="entry name" value="USP_3"/>
    <property type="match status" value="1"/>
</dbReference>
<keyword evidence="11" id="KW-0804">Transcription</keyword>
<keyword evidence="6 15" id="KW-0833">Ubl conjugation pathway</keyword>
<dbReference type="GO" id="GO:0005634">
    <property type="term" value="C:nucleus"/>
    <property type="evidence" value="ECO:0007669"/>
    <property type="project" value="UniProtKB-SubCell"/>
</dbReference>
<dbReference type="PANTHER" id="PTHR21646">
    <property type="entry name" value="UBIQUITIN CARBOXYL-TERMINAL HYDROLASE"/>
    <property type="match status" value="1"/>
</dbReference>
<dbReference type="PROSITE" id="PS00973">
    <property type="entry name" value="USP_2"/>
    <property type="match status" value="1"/>
</dbReference>
<keyword evidence="10" id="KW-0805">Transcription regulation</keyword>
<keyword evidence="4" id="KW-0479">Metal-binding</keyword>
<dbReference type="PROSITE" id="PS50271">
    <property type="entry name" value="ZF_UBP"/>
    <property type="match status" value="1"/>
</dbReference>
<keyword evidence="12" id="KW-0539">Nucleus</keyword>
<dbReference type="InterPro" id="IPR050185">
    <property type="entry name" value="Ub_carboxyl-term_hydrolase"/>
</dbReference>
<dbReference type="SUPFAM" id="SSF54001">
    <property type="entry name" value="Cysteine proteinases"/>
    <property type="match status" value="1"/>
</dbReference>
<evidence type="ECO:0000256" key="9">
    <source>
        <dbReference type="ARBA" id="ARBA00022833"/>
    </source>
</evidence>
<dbReference type="InterPro" id="IPR028889">
    <property type="entry name" value="USP"/>
</dbReference>
<evidence type="ECO:0000256" key="15">
    <source>
        <dbReference type="RuleBase" id="RU366025"/>
    </source>
</evidence>
<comment type="catalytic activity">
    <reaction evidence="1 15">
        <text>Thiol-dependent hydrolysis of ester, thioester, amide, peptide and isopeptide bonds formed by the C-terminal Gly of ubiquitin (a 76-residue protein attached to proteins as an intracellular targeting signal).</text>
        <dbReference type="EC" id="3.4.19.12"/>
    </reaction>
</comment>
<dbReference type="Gene3D" id="3.30.40.10">
    <property type="entry name" value="Zinc/RING finger domain, C3HC4 (zinc finger)"/>
    <property type="match status" value="1"/>
</dbReference>
<dbReference type="Proteomes" id="UP000242875">
    <property type="component" value="Unassembled WGS sequence"/>
</dbReference>
<dbReference type="InterPro" id="IPR013083">
    <property type="entry name" value="Znf_RING/FYVE/PHD"/>
</dbReference>
<dbReference type="SMART" id="SM00290">
    <property type="entry name" value="ZnF_UBP"/>
    <property type="match status" value="1"/>
</dbReference>
<keyword evidence="8 15" id="KW-0788">Thiol protease</keyword>